<dbReference type="Gene3D" id="2.60.120.260">
    <property type="entry name" value="Galactose-binding domain-like"/>
    <property type="match status" value="1"/>
</dbReference>
<accession>A0AAD7CTH1</accession>
<comment type="caution">
    <text evidence="1">The sequence shown here is derived from an EMBL/GenBank/DDBJ whole genome shotgun (WGS) entry which is preliminary data.</text>
</comment>
<proteinExistence type="predicted"/>
<gene>
    <name evidence="1" type="ORF">B0H17DRAFT_953021</name>
</gene>
<evidence type="ECO:0000313" key="2">
    <source>
        <dbReference type="Proteomes" id="UP001221757"/>
    </source>
</evidence>
<keyword evidence="2" id="KW-1185">Reference proteome</keyword>
<reference evidence="1" key="1">
    <citation type="submission" date="2023-03" db="EMBL/GenBank/DDBJ databases">
        <title>Massive genome expansion in bonnet fungi (Mycena s.s.) driven by repeated elements and novel gene families across ecological guilds.</title>
        <authorList>
            <consortium name="Lawrence Berkeley National Laboratory"/>
            <person name="Harder C.B."/>
            <person name="Miyauchi S."/>
            <person name="Viragh M."/>
            <person name="Kuo A."/>
            <person name="Thoen E."/>
            <person name="Andreopoulos B."/>
            <person name="Lu D."/>
            <person name="Skrede I."/>
            <person name="Drula E."/>
            <person name="Henrissat B."/>
            <person name="Morin E."/>
            <person name="Kohler A."/>
            <person name="Barry K."/>
            <person name="LaButti K."/>
            <person name="Morin E."/>
            <person name="Salamov A."/>
            <person name="Lipzen A."/>
            <person name="Mereny Z."/>
            <person name="Hegedus B."/>
            <person name="Baldrian P."/>
            <person name="Stursova M."/>
            <person name="Weitz H."/>
            <person name="Taylor A."/>
            <person name="Grigoriev I.V."/>
            <person name="Nagy L.G."/>
            <person name="Martin F."/>
            <person name="Kauserud H."/>
        </authorList>
    </citation>
    <scope>NUCLEOTIDE SEQUENCE</scope>
    <source>
        <strain evidence="1">CBHHK067</strain>
    </source>
</reference>
<dbReference type="Proteomes" id="UP001221757">
    <property type="component" value="Unassembled WGS sequence"/>
</dbReference>
<protein>
    <submittedName>
        <fullName evidence="1">Uncharacterized protein</fullName>
    </submittedName>
</protein>
<evidence type="ECO:0000313" key="1">
    <source>
        <dbReference type="EMBL" id="KAJ7662504.1"/>
    </source>
</evidence>
<dbReference type="AlphaFoldDB" id="A0AAD7CTH1"/>
<name>A0AAD7CTH1_MYCRO</name>
<organism evidence="1 2">
    <name type="scientific">Mycena rosella</name>
    <name type="common">Pink bonnet</name>
    <name type="synonym">Agaricus rosellus</name>
    <dbReference type="NCBI Taxonomy" id="1033263"/>
    <lineage>
        <taxon>Eukaryota</taxon>
        <taxon>Fungi</taxon>
        <taxon>Dikarya</taxon>
        <taxon>Basidiomycota</taxon>
        <taxon>Agaricomycotina</taxon>
        <taxon>Agaricomycetes</taxon>
        <taxon>Agaricomycetidae</taxon>
        <taxon>Agaricales</taxon>
        <taxon>Marasmiineae</taxon>
        <taxon>Mycenaceae</taxon>
        <taxon>Mycena</taxon>
    </lineage>
</organism>
<dbReference type="EMBL" id="JARKIE010000239">
    <property type="protein sequence ID" value="KAJ7662504.1"/>
    <property type="molecule type" value="Genomic_DNA"/>
</dbReference>
<sequence length="113" mass="12102">MNVAIVDDRDPLIQYAGTWTGAGSPIEFDGTTMFSPQDGSTASFTFVGTSIIVYGSVGANRSQSTWFFAVDNTPMGIYTSATTLTAAIHHEPLWTSPAMKNESHTLVITQHTG</sequence>